<gene>
    <name evidence="2" type="ORF">Nepgr_004074</name>
</gene>
<evidence type="ECO:0000256" key="1">
    <source>
        <dbReference type="SAM" id="MobiDB-lite"/>
    </source>
</evidence>
<feature type="compositionally biased region" description="Basic residues" evidence="1">
    <location>
        <begin position="383"/>
        <end position="397"/>
    </location>
</feature>
<sequence length="397" mass="42268">MTHLHHARICIEVGRDDPLPEKIRLLTGAAEFAKIVDVDIVDHSKPAHRISQHLNCQNRVSKSLLQHPNCPQAPTHEPGSHVGLVVHPSDLMLDAVALKESSSAHVIPSFSGMGRVLCSDAADSDSESAEAKVGLKGTQVEDGGASHCPVDDGGTSYCALVDPGGAHQNLDYPSYDLDQLESNVPPVSNADSPNCGLGIPPPNTDEFPTVDSVDQSSDAIPFKALDQAPFLKMVRFAPEILSAEAPSSAPHRRMLAPCSDICHPIKFRRSNLGNLASEGTPVDDGPKLTSSLFAPPREALGVFPLDDALSSIDIQPNPGADIENHDLLIPPSDGMTSEMEPASVIDSDLTPIPISRISKKYSLVSSNFGEPVSSSSIGSFERAKKKTQSRIKPCKSK</sequence>
<protein>
    <submittedName>
        <fullName evidence="2">Uncharacterized protein</fullName>
    </submittedName>
</protein>
<proteinExistence type="predicted"/>
<dbReference type="Proteomes" id="UP001279734">
    <property type="component" value="Unassembled WGS sequence"/>
</dbReference>
<name>A0AAD3XES2_NEPGR</name>
<reference evidence="2" key="1">
    <citation type="submission" date="2023-05" db="EMBL/GenBank/DDBJ databases">
        <title>Nepenthes gracilis genome sequencing.</title>
        <authorList>
            <person name="Fukushima K."/>
        </authorList>
    </citation>
    <scope>NUCLEOTIDE SEQUENCE</scope>
    <source>
        <strain evidence="2">SING2019-196</strain>
    </source>
</reference>
<keyword evidence="3" id="KW-1185">Reference proteome</keyword>
<dbReference type="EMBL" id="BSYO01000003">
    <property type="protein sequence ID" value="GMH02235.1"/>
    <property type="molecule type" value="Genomic_DNA"/>
</dbReference>
<accession>A0AAD3XES2</accession>
<comment type="caution">
    <text evidence="2">The sequence shown here is derived from an EMBL/GenBank/DDBJ whole genome shotgun (WGS) entry which is preliminary data.</text>
</comment>
<evidence type="ECO:0000313" key="3">
    <source>
        <dbReference type="Proteomes" id="UP001279734"/>
    </source>
</evidence>
<dbReference type="AlphaFoldDB" id="A0AAD3XES2"/>
<feature type="compositionally biased region" description="Polar residues" evidence="1">
    <location>
        <begin position="366"/>
        <end position="378"/>
    </location>
</feature>
<feature type="region of interest" description="Disordered" evidence="1">
    <location>
        <begin position="366"/>
        <end position="397"/>
    </location>
</feature>
<organism evidence="2 3">
    <name type="scientific">Nepenthes gracilis</name>
    <name type="common">Slender pitcher plant</name>
    <dbReference type="NCBI Taxonomy" id="150966"/>
    <lineage>
        <taxon>Eukaryota</taxon>
        <taxon>Viridiplantae</taxon>
        <taxon>Streptophyta</taxon>
        <taxon>Embryophyta</taxon>
        <taxon>Tracheophyta</taxon>
        <taxon>Spermatophyta</taxon>
        <taxon>Magnoliopsida</taxon>
        <taxon>eudicotyledons</taxon>
        <taxon>Gunneridae</taxon>
        <taxon>Pentapetalae</taxon>
        <taxon>Caryophyllales</taxon>
        <taxon>Nepenthaceae</taxon>
        <taxon>Nepenthes</taxon>
    </lineage>
</organism>
<evidence type="ECO:0000313" key="2">
    <source>
        <dbReference type="EMBL" id="GMH02235.1"/>
    </source>
</evidence>